<keyword evidence="7" id="KW-0106">Calcium</keyword>
<evidence type="ECO:0000256" key="4">
    <source>
        <dbReference type="ARBA" id="ARBA00022729"/>
    </source>
</evidence>
<dbReference type="PRINTS" id="PR00133">
    <property type="entry name" value="GLHYDRLASE3"/>
</dbReference>
<dbReference type="InterPro" id="IPR001764">
    <property type="entry name" value="Glyco_hydro_3_N"/>
</dbReference>
<dbReference type="InterPro" id="IPR017853">
    <property type="entry name" value="GH"/>
</dbReference>
<dbReference type="EC" id="3.2.1.21" evidence="3"/>
<dbReference type="Pfam" id="PF01915">
    <property type="entry name" value="Glyco_hydro_3_C"/>
    <property type="match status" value="1"/>
</dbReference>
<comment type="catalytic activity">
    <reaction evidence="1">
        <text>Hydrolysis of terminal, non-reducing beta-D-glucosyl residues with release of beta-D-glucose.</text>
        <dbReference type="EC" id="3.2.1.21"/>
    </reaction>
</comment>
<dbReference type="Pfam" id="PF03160">
    <property type="entry name" value="Calx-beta"/>
    <property type="match status" value="2"/>
</dbReference>
<evidence type="ECO:0000256" key="5">
    <source>
        <dbReference type="ARBA" id="ARBA00022737"/>
    </source>
</evidence>
<reference evidence="12 13" key="1">
    <citation type="journal article" date="2018" name="J. Microbiol.">
        <title>Leifsonia flava sp. nov., a novel actinobacterium isolated from the rhizosphere of Aquilegia viridiflora.</title>
        <authorList>
            <person name="Cai Y."/>
            <person name="Tao W.Z."/>
            <person name="Ma Y.J."/>
            <person name="Cheng J."/>
            <person name="Zhang M.Y."/>
            <person name="Zhang Y.X."/>
        </authorList>
    </citation>
    <scope>NUCLEOTIDE SEQUENCE [LARGE SCALE GENOMIC DNA]</scope>
    <source>
        <strain evidence="12 13">SYP-B2174</strain>
    </source>
</reference>
<organism evidence="12 13">
    <name type="scientific">Orlajensenia leifsoniae</name>
    <dbReference type="NCBI Taxonomy" id="2561933"/>
    <lineage>
        <taxon>Bacteria</taxon>
        <taxon>Bacillati</taxon>
        <taxon>Actinomycetota</taxon>
        <taxon>Actinomycetes</taxon>
        <taxon>Micrococcales</taxon>
        <taxon>Microbacteriaceae</taxon>
        <taxon>Orlajensenia</taxon>
    </lineage>
</organism>
<dbReference type="Gene3D" id="2.60.40.2030">
    <property type="match status" value="2"/>
</dbReference>
<dbReference type="InterPro" id="IPR051915">
    <property type="entry name" value="Cellulose_Degrad_GH3"/>
</dbReference>
<dbReference type="Gene3D" id="2.60.120.260">
    <property type="entry name" value="Galactose-binding domain-like"/>
    <property type="match status" value="1"/>
</dbReference>
<evidence type="ECO:0000256" key="6">
    <source>
        <dbReference type="ARBA" id="ARBA00022801"/>
    </source>
</evidence>
<proteinExistence type="inferred from homology"/>
<dbReference type="Pfam" id="PF03425">
    <property type="entry name" value="CBM_11"/>
    <property type="match status" value="2"/>
</dbReference>
<dbReference type="SUPFAM" id="SSF51445">
    <property type="entry name" value="(Trans)glycosidases"/>
    <property type="match status" value="1"/>
</dbReference>
<dbReference type="InterPro" id="IPR036962">
    <property type="entry name" value="Glyco_hydro_3_N_sf"/>
</dbReference>
<gene>
    <name evidence="12" type="ORF">E4M00_06505</name>
</gene>
<evidence type="ECO:0000256" key="2">
    <source>
        <dbReference type="ARBA" id="ARBA00005336"/>
    </source>
</evidence>
<dbReference type="GO" id="GO:0016020">
    <property type="term" value="C:membrane"/>
    <property type="evidence" value="ECO:0007669"/>
    <property type="project" value="InterPro"/>
</dbReference>
<evidence type="ECO:0000256" key="1">
    <source>
        <dbReference type="ARBA" id="ARBA00000448"/>
    </source>
</evidence>
<evidence type="ECO:0000313" key="12">
    <source>
        <dbReference type="EMBL" id="TFV99143.1"/>
    </source>
</evidence>
<accession>A0A4Y9R646</accession>
<dbReference type="SUPFAM" id="SSF52279">
    <property type="entry name" value="Beta-D-glucan exohydrolase, C-terminal domain"/>
    <property type="match status" value="1"/>
</dbReference>
<dbReference type="Pfam" id="PF00754">
    <property type="entry name" value="F5_F8_type_C"/>
    <property type="match status" value="1"/>
</dbReference>
<dbReference type="Gene3D" id="3.20.20.300">
    <property type="entry name" value="Glycoside hydrolase, family 3, N-terminal domain"/>
    <property type="match status" value="1"/>
</dbReference>
<dbReference type="GO" id="GO:0008422">
    <property type="term" value="F:beta-glucosidase activity"/>
    <property type="evidence" value="ECO:0007669"/>
    <property type="project" value="UniProtKB-EC"/>
</dbReference>
<evidence type="ECO:0000256" key="10">
    <source>
        <dbReference type="SAM" id="SignalP"/>
    </source>
</evidence>
<comment type="similarity">
    <text evidence="2 9">Belongs to the glycosyl hydrolase 3 family.</text>
</comment>
<dbReference type="InterPro" id="IPR003644">
    <property type="entry name" value="Calx_beta"/>
</dbReference>
<name>A0A4Y9R646_9MICO</name>
<evidence type="ECO:0000259" key="11">
    <source>
        <dbReference type="PROSITE" id="PS50022"/>
    </source>
</evidence>
<dbReference type="InterPro" id="IPR002772">
    <property type="entry name" value="Glyco_hydro_3_C"/>
</dbReference>
<keyword evidence="8 9" id="KW-0326">Glycosidase</keyword>
<dbReference type="Pfam" id="PF00933">
    <property type="entry name" value="Glyco_hydro_3"/>
    <property type="match status" value="1"/>
</dbReference>
<keyword evidence="13" id="KW-1185">Reference proteome</keyword>
<dbReference type="Proteomes" id="UP000298127">
    <property type="component" value="Unassembled WGS sequence"/>
</dbReference>
<dbReference type="InterPro" id="IPR036881">
    <property type="entry name" value="Glyco_hydro_3_C_sf"/>
</dbReference>
<dbReference type="PROSITE" id="PS00775">
    <property type="entry name" value="GLYCOSYL_HYDROL_F3"/>
    <property type="match status" value="1"/>
</dbReference>
<dbReference type="EMBL" id="SPQZ01000002">
    <property type="protein sequence ID" value="TFV99143.1"/>
    <property type="molecule type" value="Genomic_DNA"/>
</dbReference>
<dbReference type="SMART" id="SM00237">
    <property type="entry name" value="Calx_beta"/>
    <property type="match status" value="2"/>
</dbReference>
<keyword evidence="5" id="KW-0677">Repeat</keyword>
<dbReference type="PROSITE" id="PS50022">
    <property type="entry name" value="FA58C_3"/>
    <property type="match status" value="1"/>
</dbReference>
<dbReference type="InterPro" id="IPR008979">
    <property type="entry name" value="Galactose-bd-like_sf"/>
</dbReference>
<dbReference type="InterPro" id="IPR000421">
    <property type="entry name" value="FA58C"/>
</dbReference>
<dbReference type="InterPro" id="IPR038081">
    <property type="entry name" value="CalX-like_sf"/>
</dbReference>
<evidence type="ECO:0000313" key="13">
    <source>
        <dbReference type="Proteomes" id="UP000298127"/>
    </source>
</evidence>
<evidence type="ECO:0000256" key="9">
    <source>
        <dbReference type="RuleBase" id="RU361161"/>
    </source>
</evidence>
<feature type="chain" id="PRO_5021414462" description="beta-glucosidase" evidence="10">
    <location>
        <begin position="35"/>
        <end position="1682"/>
    </location>
</feature>
<dbReference type="RefSeq" id="WP_135119618.1">
    <property type="nucleotide sequence ID" value="NZ_SPQZ01000002.1"/>
</dbReference>
<dbReference type="GO" id="GO:0007154">
    <property type="term" value="P:cell communication"/>
    <property type="evidence" value="ECO:0007669"/>
    <property type="project" value="InterPro"/>
</dbReference>
<dbReference type="SUPFAM" id="SSF49785">
    <property type="entry name" value="Galactose-binding domain-like"/>
    <property type="match status" value="3"/>
</dbReference>
<feature type="domain" description="F5/8 type C" evidence="11">
    <location>
        <begin position="28"/>
        <end position="157"/>
    </location>
</feature>
<dbReference type="InterPro" id="IPR005087">
    <property type="entry name" value="CBM11"/>
</dbReference>
<dbReference type="SUPFAM" id="SSF141072">
    <property type="entry name" value="CalX-like"/>
    <property type="match status" value="2"/>
</dbReference>
<dbReference type="GO" id="GO:0008810">
    <property type="term" value="F:cellulase activity"/>
    <property type="evidence" value="ECO:0007669"/>
    <property type="project" value="InterPro"/>
</dbReference>
<dbReference type="Gene3D" id="2.60.120.430">
    <property type="entry name" value="Galactose-binding lectin"/>
    <property type="match status" value="2"/>
</dbReference>
<comment type="caution">
    <text evidence="12">The sequence shown here is derived from an EMBL/GenBank/DDBJ whole genome shotgun (WGS) entry which is preliminary data.</text>
</comment>
<dbReference type="PANTHER" id="PTHR30620">
    <property type="entry name" value="PERIPLASMIC BETA-GLUCOSIDASE-RELATED"/>
    <property type="match status" value="1"/>
</dbReference>
<dbReference type="Gene3D" id="3.40.50.1700">
    <property type="entry name" value="Glycoside hydrolase family 3 C-terminal domain"/>
    <property type="match status" value="1"/>
</dbReference>
<evidence type="ECO:0000256" key="3">
    <source>
        <dbReference type="ARBA" id="ARBA00012744"/>
    </source>
</evidence>
<dbReference type="PANTHER" id="PTHR30620:SF16">
    <property type="entry name" value="LYSOSOMAL BETA GLUCOSIDASE"/>
    <property type="match status" value="1"/>
</dbReference>
<sequence length="1682" mass="173238">MSLRSARSVRSVVGGAAGLALILSGLVAAGPASAAEPDLARFGTITASAAQNDADGNFPAENAIDGDATTRWASGNGPDDTSEFTASLTSDLGAVATVTGVSITWEAAYAASYEVLTATSAPEDAASWSVAATQPASAGGTEGIVFDAPVQARYVRLAMLERVAFTWDPAGPHYYGYSVFTFAVNGTLAVPTVGFLSPTVRIGAGTDAVATIGLSNPATTDQTVRVVSTDGTAVAGTNYTAVDQVVTFPAGETSATVTVPTVSRGALAPVAAFELALSEPSAGITLGIRSTATVTITPTGQLPNDGAVTVIHDFEDGVPAGIFTWASTDAVKPVLATAPDAAVPGSAADNDVLTATVGAEPTASDWFGFSNDTGATDWSASDGFSFRFRGTGDGGTLSYELKSGGKLFDRSVVDDTAGWREISVLFSELRVKGSPDDPARFDPSASTGFAVTLTGLGAGEWAFDDFAVFERVFTLEDFQGEVPISTSANPVGFFTWGSEEGLTTLGVEARERGDVPDNRVLAGDYLIPSGGYGGFSDNLAASQDWSSFEGIRFWWYASQPSNPASPTAGDDIKVELKDGGPDGEHSELWATTFKDNWGSSTSRWKLVELPFSSFSIGGYQPGSAETQNGTLDLTSAWGFAPTFTPGKPTSTPWAIDDVQLYGTPVAAATVGVSATQDVYLVDAGDAAEVGITVTTTSGEPLAAPVTVQYSSGDGSAEADTDYVPFTGELTFPTGSESGAVQSISVQTVATDGADEARSIPITLESNDASLPDAAPRVVINAHGLPYLDETLPVDERVADLIGRMSQAEKVGQMAQAERLGLSSPQQIADLGLGSVLSGGGSTPQANTPEAWADMIDGYQRQALSTPLQIPLVYGADAVHGHSNVLDATIFPHNTGLGATRDPELVQQIAEATASETKTTGVNWAFAPCLCVTRDERWGRSYESFSEDPALVRSFAEANVVGLQGDDPSDLSGPDKVLATAKHWAGDGGTLYDASKAGTGYPIDQGLTVADSLEDFETLHVDPYIPAIDAGVGTIMPSYSGVDLGDGDVRMHENTLLNTDVLKGDLGFDGFLISDWEGIDKLPGGTYADKVARSVNSGLDMAMAPYNFGAFITSVTDAVTAGTIAQSRVDDAVTRILEQKFALGLFEDAITDRSEQDAFGGAEHRAIARTAVAQSQVLLKNDGVLPLAASDSLYVAGSNADDLGHQMGGWTISWQGGSGDITTGTSILEGIREVDADATFSKDASAPMDGADTGVVVVGEAPYAEGQGDVGNNGKSLSLSAADTTAIDRVCAAMDCVVLVVAGRTQLVADQLPEIDGLVASFLPGSEGAGVADVLFGAEPFTGRLPVTWPATAEQVPINVGDASYEPLFAYGWGVRTDAPRDRVTELAGSLEAGAVKTAVDGIVAAPIWTADGTVSDAQAAIDLVADAVALVPGTDASALATADTLASVVRDLAQAAVVDGSAVDGSSALTADAEHALITGDPVRAVELLAAVLGLVPTPPQVVLDDFDRADGRVGANWSGATSTLLYRVKNHALDLQLGGPLIWKEAFGTSQEASVTLTKVDPTSRAQGLVLKAQPGRTLTTGVIVTYDARAKVVRVATQRGFLVGTSYPAIPAAYSDGAVLTARVLADGSVAVLRDGDVLGTTRLGPADRAYFTAKGGHVGIWSLAATRAVFDDFSGGTIG</sequence>
<dbReference type="GO" id="GO:0030245">
    <property type="term" value="P:cellulose catabolic process"/>
    <property type="evidence" value="ECO:0007669"/>
    <property type="project" value="InterPro"/>
</dbReference>
<feature type="signal peptide" evidence="10">
    <location>
        <begin position="1"/>
        <end position="34"/>
    </location>
</feature>
<evidence type="ECO:0000256" key="7">
    <source>
        <dbReference type="ARBA" id="ARBA00022837"/>
    </source>
</evidence>
<evidence type="ECO:0000256" key="8">
    <source>
        <dbReference type="ARBA" id="ARBA00023295"/>
    </source>
</evidence>
<keyword evidence="6 9" id="KW-0378">Hydrolase</keyword>
<protein>
    <recommendedName>
        <fullName evidence="3">beta-glucosidase</fullName>
        <ecNumber evidence="3">3.2.1.21</ecNumber>
    </recommendedName>
</protein>
<keyword evidence="4 10" id="KW-0732">Signal</keyword>
<dbReference type="InterPro" id="IPR019800">
    <property type="entry name" value="Glyco_hydro_3_AS"/>
</dbReference>